<reference evidence="2" key="1">
    <citation type="journal article" date="2019" name="Int. J. Syst. Evol. Microbiol.">
        <title>The Global Catalogue of Microorganisms (GCM) 10K type strain sequencing project: providing services to taxonomists for standard genome sequencing and annotation.</title>
        <authorList>
            <consortium name="The Broad Institute Genomics Platform"/>
            <consortium name="The Broad Institute Genome Sequencing Center for Infectious Disease"/>
            <person name="Wu L."/>
            <person name="Ma J."/>
        </authorList>
    </citation>
    <scope>NUCLEOTIDE SEQUENCE [LARGE SCALE GENOMIC DNA]</scope>
    <source>
        <strain evidence="2">JCM 9687</strain>
    </source>
</reference>
<dbReference type="Proteomes" id="UP001500483">
    <property type="component" value="Unassembled WGS sequence"/>
</dbReference>
<dbReference type="InterPro" id="IPR016024">
    <property type="entry name" value="ARM-type_fold"/>
</dbReference>
<protein>
    <submittedName>
        <fullName evidence="1">DNA alkylation repair protein</fullName>
    </submittedName>
</protein>
<organism evidence="1 2">
    <name type="scientific">Saccharopolyspora gregorii</name>
    <dbReference type="NCBI Taxonomy" id="33914"/>
    <lineage>
        <taxon>Bacteria</taxon>
        <taxon>Bacillati</taxon>
        <taxon>Actinomycetota</taxon>
        <taxon>Actinomycetes</taxon>
        <taxon>Pseudonocardiales</taxon>
        <taxon>Pseudonocardiaceae</taxon>
        <taxon>Saccharopolyspora</taxon>
    </lineage>
</organism>
<keyword evidence="2" id="KW-1185">Reference proteome</keyword>
<name>A0ABP6RR83_9PSEU</name>
<evidence type="ECO:0000313" key="2">
    <source>
        <dbReference type="Proteomes" id="UP001500483"/>
    </source>
</evidence>
<sequence length="367" mass="39439">MPFADELVGADVARDLARVFEGATGAPPHAVRAAAARLGPLGLRQRCDLLRDALLADVPGDTAALLAAVRAARTSPGFAGWLVWPVTEAVVSRAVAEGTGTAFDAALDSLAELTPLLSSEFALRGLLEQDLHRALGRIREWTASPDEHVRRLASEGTRPYLPWAKRVRALLAEPTATVPIIDALHGDTSDYVRRSAANHLNDLSRDHPELVVQTAARWLGEPGEHTSRVVRHGLRTLVKQGHPEALALLGYSPAPQVRVGELALDAGSVAIGGALEFRSTLVNTGAEPVALAVDYLVHHRKANGGRTAKTFKLTTRTLEPGGTWELAKRHSFREITTRRYHPGGHAVELQVNGVVRARAEFTLTAAR</sequence>
<evidence type="ECO:0000313" key="1">
    <source>
        <dbReference type="EMBL" id="GAA3359835.1"/>
    </source>
</evidence>
<dbReference type="SUPFAM" id="SSF48371">
    <property type="entry name" value="ARM repeat"/>
    <property type="match status" value="1"/>
</dbReference>
<dbReference type="Pfam" id="PF08713">
    <property type="entry name" value="DNA_alkylation"/>
    <property type="match status" value="1"/>
</dbReference>
<dbReference type="EMBL" id="BAAAYK010000038">
    <property type="protein sequence ID" value="GAA3359835.1"/>
    <property type="molecule type" value="Genomic_DNA"/>
</dbReference>
<gene>
    <name evidence="1" type="ORF">GCM10020366_37430</name>
</gene>
<proteinExistence type="predicted"/>
<comment type="caution">
    <text evidence="1">The sequence shown here is derived from an EMBL/GenBank/DDBJ whole genome shotgun (WGS) entry which is preliminary data.</text>
</comment>
<dbReference type="Gene3D" id="1.25.40.290">
    <property type="entry name" value="ARM repeat domains"/>
    <property type="match status" value="1"/>
</dbReference>
<dbReference type="InterPro" id="IPR014825">
    <property type="entry name" value="DNA_alkylation"/>
</dbReference>
<accession>A0ABP6RR83</accession>
<dbReference type="RefSeq" id="WP_344928275.1">
    <property type="nucleotide sequence ID" value="NZ_BAAAYK010000038.1"/>
</dbReference>